<proteinExistence type="inferred from homology"/>
<evidence type="ECO:0000313" key="5">
    <source>
        <dbReference type="Proteomes" id="UP000694865"/>
    </source>
</evidence>
<evidence type="ECO:0000313" key="6">
    <source>
        <dbReference type="RefSeq" id="XP_006813905.1"/>
    </source>
</evidence>
<keyword evidence="1" id="KW-0862">Zinc</keyword>
<feature type="compositionally biased region" description="Basic and acidic residues" evidence="2">
    <location>
        <begin position="89"/>
        <end position="104"/>
    </location>
</feature>
<evidence type="ECO:0000259" key="3">
    <source>
        <dbReference type="Pfam" id="PF13764"/>
    </source>
</evidence>
<keyword evidence="5" id="KW-1185">Reference proteome</keyword>
<dbReference type="RefSeq" id="XP_006813905.1">
    <property type="nucleotide sequence ID" value="XM_006813842.1"/>
</dbReference>
<feature type="domain" description="E3 ubiquitin ligase UBR4 C-terminal" evidence="3">
    <location>
        <begin position="1089"/>
        <end position="1391"/>
    </location>
</feature>
<dbReference type="InterPro" id="IPR056530">
    <property type="entry name" value="UBR4-like_dom"/>
</dbReference>
<comment type="similarity">
    <text evidence="1">Belongs to the UBR4 family.</text>
</comment>
<sequence length="1878" mass="211846">MEKHNITGMPLSLAYDTLISLIEHLKSCADIATSRTVNWQKFCQKDDTVLYFLLQAGFHLDEGVSPTLLQLLACALCGAKAATQNSGKQKKEKEKDKEGDEGHKHDEALCNSLVQQLNKYVDSDILSRFVQCFLLESNNTAVRWQAHGLVLHIFKNSSGSQQMILDLMWMLWPELPNYGRKAAQFVDLLGYFTLKTHAEKKFQVNDAVDKAVSVLRMQNEVLANHPNSNIYNMLSGLVEFDGYYLESDPCLVCNNPEVPFQSIKLSAIKVDSRFTANTQIVKLVSTHTISKISLRIGDLKRNKMVRSINFYYNNRTVQSVVELKNKPSMWHKAKKCTLSAGQTELKVEFPLPIVAANLMIEYADFYDNFQASAETLQCPRCSASVPANPGVCGNCGENVFQCHKCRAINYDEKDPFLCNSCGFCKYAKFDYTLTGKPCCAVDPIENEDDRKMAAISINNLLEKADRVYRTLVSQKPHLESLLIKINESGGEKQQEETVSGSVGTSSSSTVNKAIQQLASRYCGDCKSSFDELSKIIQKVLASRKELVEYDRRQREAAGSVVSSPAVSPIPRPSSSVRTMMVPSFDHNKKASSSTSTVHCYGCASSATEHCVTLLRALASNPITRQILIDKGLIKDLVEYNLRRGSAPVRADVRNLLCLLTRDNKQATDQLNAILFARVAVAIRNHQSTHDMAGAVRHEMLLLTDTIQRADSCWEFRMKCVMRLFLMAVKMTSPVVMESVTLPCLKILQHKVKPATPTSKKHKEKTVESLSSVKPTRTDVYVGAAKWLGNKKGFSYEEWKKRAPQKVSESSKKAAAKEIRAKFLMEKYARRWKSKMRRTSAYPIKICGDNWLQSVLFSPSSRSARQVACNIVEALCEVQNRRQQVLDLLTAYLDELHTAGESATEFLCLYQKLIKPTHWKLYLAAKGVLPHIGDLIAKEIDHLTVLEETTLSSDLSQGYALKMLTELLSSFVELDTIKQHYKGKLVGTVLNGYLSLRKLVVQRTKLVDETQDMLLELLEEMTTGTESETRAFMSVCVDTVQRYGVDDFRTPVFIFERLCSIIYPEENDVGEFFMTLEKDPQQEDFLQGRMQGNPYSSNEPRLGPLMRDVKNKICQDCELIALLEDDNGMELLVQNKIISLDLPVKEVYKKIWCQENEGEPMRIVYRMRGLLGDATEDIVDSLDNTKGDEEVDNEAVYKMSSVMAECGGLEVMLQRLAVIKDLVRGKQLLTVLLKLFGFCVRVNVNRKYLIEPGLNTINIMLSTLNMILIACESEQGGGSGVAQLAEQLMEIMEIISQEANQQDTSMLLFGDRAQLVMLLERINSPFVRSNTSVLQGLMRLIPYLTYGARDKMQTLVNYFKPYVDFNKFDEEHTQDEEIHLDCFCVVAAGIVNAELLFLLIYSVDSAAWKDFIAKPSLPFVLKLLTGLCNGHEQTQKLVGDECVPAIHRLEQVSSEEGVGSLAENLMEALKDNPSVAKKIKEVREQTKAEKKRLAMAMRQKQLGALGMSTNEKGQVTAKSASKLLEDLVEESGLTCCICREGYKYQSSKVLGIYTFTKHCNLEDFENKPRKVQGYSTVSHFNIVHYDCHMSAVRHARGREEWESAALQNANTKCNGLLPLWGPQVPESAFASCLARHNTYLQECTGHREPTYYTTVHDIKLLMQRFSTEKSFSDESGGGGRQSNMHLVAYMMHMALYVLNTTRSVPREEKNVSNFLKANKEKWVENCFEVDGPLYFAMLSMLVNGQDKWQTNRLMFLKRLLVMSHVRKAHPGGTTKLTDKVVREFTEYKPELIIYALIDGFYTIVFRNVSMSSNENWSSALAEYIRQNDEALLKGSEKLLSYYEDLKPTESFREFCDIVGLLGDVSNPDTFIAELLNDLP</sequence>
<accession>A0ABM0M1L4</accession>
<dbReference type="Pfam" id="PF24079">
    <property type="entry name" value="UBR4"/>
    <property type="match status" value="1"/>
</dbReference>
<feature type="region of interest" description="UBR4 E3 catalytic module" evidence="1">
    <location>
        <begin position="1414"/>
        <end position="1877"/>
    </location>
</feature>
<dbReference type="PANTHER" id="PTHR21725">
    <property type="entry name" value="E3 UBIQUITIN-PROTEIN LIGASE UBR4"/>
    <property type="match status" value="1"/>
</dbReference>
<evidence type="ECO:0000256" key="1">
    <source>
        <dbReference type="PROSITE-ProRule" id="PRU01388"/>
    </source>
</evidence>
<dbReference type="SUPFAM" id="SSF48371">
    <property type="entry name" value="ARM repeat"/>
    <property type="match status" value="1"/>
</dbReference>
<evidence type="ECO:0000259" key="4">
    <source>
        <dbReference type="Pfam" id="PF24079"/>
    </source>
</evidence>
<dbReference type="PANTHER" id="PTHR21725:SF1">
    <property type="entry name" value="E3 UBIQUITIN-PROTEIN LIGASE UBR4"/>
    <property type="match status" value="1"/>
</dbReference>
<feature type="region of interest" description="Disordered" evidence="2">
    <location>
        <begin position="85"/>
        <end position="104"/>
    </location>
</feature>
<dbReference type="GeneID" id="100366591"/>
<dbReference type="Pfam" id="PF13764">
    <property type="entry name" value="E3_UbLigase_R4"/>
    <property type="match status" value="2"/>
</dbReference>
<name>A0ABM0M1L4_SACKO</name>
<feature type="domain" description="E3 ubiquitin-protein ligase UBR4-like" evidence="4">
    <location>
        <begin position="429"/>
        <end position="553"/>
    </location>
</feature>
<keyword evidence="1" id="KW-0479">Metal-binding</keyword>
<protein>
    <submittedName>
        <fullName evidence="6">E3 ubiquitin-protein ligase UBR4</fullName>
    </submittedName>
</protein>
<dbReference type="InterPro" id="IPR025704">
    <property type="entry name" value="E3_Ub_ligase_UBR4_C"/>
</dbReference>
<dbReference type="Proteomes" id="UP000694865">
    <property type="component" value="Unplaced"/>
</dbReference>
<evidence type="ECO:0000256" key="2">
    <source>
        <dbReference type="SAM" id="MobiDB-lite"/>
    </source>
</evidence>
<organism evidence="5 6">
    <name type="scientific">Saccoglossus kowalevskii</name>
    <name type="common">Acorn worm</name>
    <dbReference type="NCBI Taxonomy" id="10224"/>
    <lineage>
        <taxon>Eukaryota</taxon>
        <taxon>Metazoa</taxon>
        <taxon>Hemichordata</taxon>
        <taxon>Enteropneusta</taxon>
        <taxon>Harrimaniidae</taxon>
        <taxon>Saccoglossus</taxon>
    </lineage>
</organism>
<dbReference type="InterPro" id="IPR045189">
    <property type="entry name" value="UBR4-like"/>
</dbReference>
<gene>
    <name evidence="6" type="primary">UBR4</name>
</gene>
<dbReference type="PROSITE" id="PS52043">
    <property type="entry name" value="UBR4_E3"/>
    <property type="match status" value="1"/>
</dbReference>
<feature type="domain" description="E3 ubiquitin ligase UBR4 C-terminal" evidence="3">
    <location>
        <begin position="1402"/>
        <end position="1858"/>
    </location>
</feature>
<dbReference type="InterPro" id="IPR016024">
    <property type="entry name" value="ARM-type_fold"/>
</dbReference>
<reference evidence="6" key="1">
    <citation type="submission" date="2025-08" db="UniProtKB">
        <authorList>
            <consortium name="RefSeq"/>
        </authorList>
    </citation>
    <scope>IDENTIFICATION</scope>
    <source>
        <tissue evidence="6">Testes</tissue>
    </source>
</reference>
<keyword evidence="1" id="KW-0863">Zinc-finger</keyword>